<dbReference type="SUPFAM" id="SSF50729">
    <property type="entry name" value="PH domain-like"/>
    <property type="match status" value="1"/>
</dbReference>
<dbReference type="InterPro" id="IPR000095">
    <property type="entry name" value="CRIB_dom"/>
</dbReference>
<sequence length="916" mass="102309">MLAATETTNTDLQKENSDLQLKLARSRNQSMRDIDQGLKEKSDKWAKERKAMVDEKKELQAELDKVTTGYEQLKMTKKEQESELSELRHNKELLTQWEQQIADIIQWVSDEKDARAYLKSMAKKLADDVEGLKSTANTLNRPKEEWMERRTLRRDKQDFLDLQLSLQSEIDAKSKIAKDLTDLKAHYAEMESRVAQADGESARLKKENEKLLSQMHQSRLGSRSDSNSHFFSSGVYSSPEPKQQAPSPTSKSSKQARKTPTKESTHELIVRTFDTPTKCDTCTSVMFGLVRQGLVCKNCQMSCHVHCKDRAVPTCPLPPGQAKLPFGIDVHHGVGTACEGWIKIPKPGGVRRGWQRAYAIVCDFKVFLHEPSNDIHTPSVSASHIFDIRDINFKVSQVTRQDVIHAGPKLIPAIFKMSCNQTGCPGITSEALVLTENETERDRWLATLEELQKAAKQSTQHGAPIFSVREMYSTNQLEVLKSAQSAAIMDPDHLLIGDSEGLYMLDMAEEGLYKFGDKDVRKVSQISMIEEEGLIVLLAGRTRQSVRLLPVSALESGEIKNVLIKVTETEGCSSFTCGSLGHTWYICVAVKTRVLVFHINKTKTRYEKRREISLPNQVQSLSVLGDNVCIGYQSGFSLYHLYSDKPAQKLVHDDDLTLGFVRLNSLPALHAVQINNGQEYILCFNVVGVYVNQNGNRSRKQELLWHSSPTSFAYLAPYLLVYCESALEIYDVNTAKWIQTIPFRKLHSLSENGCLASSSMSDPPILLYIKKQMDQDAIHIPGLSRKNTDRIRASKRKADPRAQKKALPGKAAISGPTNFTHVEHFGPYQSLNPEEMPDAGTLTGEAEVGPSPSIQSLSAIQAGPGGPHSRKNSERDTFSDALNIDRLSTGADISSIFDKYGYKSGGLGSFLDENGQ</sequence>
<proteinExistence type="predicted"/>
<gene>
    <name evidence="11" type="ORF">GBAR_LOCUS8709</name>
</gene>
<dbReference type="InterPro" id="IPR046349">
    <property type="entry name" value="C1-like_sf"/>
</dbReference>
<dbReference type="GO" id="GO:0004674">
    <property type="term" value="F:protein serine/threonine kinase activity"/>
    <property type="evidence" value="ECO:0007669"/>
    <property type="project" value="UniProtKB-EC"/>
</dbReference>
<feature type="compositionally biased region" description="Low complexity" evidence="6">
    <location>
        <begin position="223"/>
        <end position="233"/>
    </location>
</feature>
<name>A0AA35RLQ5_GEOBA</name>
<accession>A0AA35RLQ5</accession>
<evidence type="ECO:0000256" key="3">
    <source>
        <dbReference type="ARBA" id="ARBA00022833"/>
    </source>
</evidence>
<keyword evidence="1" id="KW-0597">Phosphoprotein</keyword>
<dbReference type="PANTHER" id="PTHR22988:SF66">
    <property type="entry name" value="SERINE_THREONINE-PROTEIN KINASE GENGHIS KHAN"/>
    <property type="match status" value="1"/>
</dbReference>
<evidence type="ECO:0000256" key="5">
    <source>
        <dbReference type="ARBA" id="ARBA00048679"/>
    </source>
</evidence>
<reference evidence="11" key="1">
    <citation type="submission" date="2023-03" db="EMBL/GenBank/DDBJ databases">
        <authorList>
            <person name="Steffen K."/>
            <person name="Cardenas P."/>
        </authorList>
    </citation>
    <scope>NUCLEOTIDE SEQUENCE</scope>
</reference>
<evidence type="ECO:0000256" key="4">
    <source>
        <dbReference type="ARBA" id="ARBA00047899"/>
    </source>
</evidence>
<evidence type="ECO:0000313" key="12">
    <source>
        <dbReference type="Proteomes" id="UP001174909"/>
    </source>
</evidence>
<feature type="region of interest" description="Disordered" evidence="6">
    <location>
        <begin position="779"/>
        <end position="877"/>
    </location>
</feature>
<dbReference type="AlphaFoldDB" id="A0AA35RLQ5"/>
<organism evidence="11 12">
    <name type="scientific">Geodia barretti</name>
    <name type="common">Barrett's horny sponge</name>
    <dbReference type="NCBI Taxonomy" id="519541"/>
    <lineage>
        <taxon>Eukaryota</taxon>
        <taxon>Metazoa</taxon>
        <taxon>Porifera</taxon>
        <taxon>Demospongiae</taxon>
        <taxon>Heteroscleromorpha</taxon>
        <taxon>Tetractinellida</taxon>
        <taxon>Astrophorina</taxon>
        <taxon>Geodiidae</taxon>
        <taxon>Geodia</taxon>
    </lineage>
</organism>
<dbReference type="Proteomes" id="UP001174909">
    <property type="component" value="Unassembled WGS sequence"/>
</dbReference>
<keyword evidence="11" id="KW-0418">Kinase</keyword>
<evidence type="ECO:0000259" key="7">
    <source>
        <dbReference type="PROSITE" id="PS50003"/>
    </source>
</evidence>
<dbReference type="SMART" id="SM00109">
    <property type="entry name" value="C1"/>
    <property type="match status" value="1"/>
</dbReference>
<dbReference type="SUPFAM" id="SSF57889">
    <property type="entry name" value="Cysteine-rich domain"/>
    <property type="match status" value="1"/>
</dbReference>
<dbReference type="InterPro" id="IPR001180">
    <property type="entry name" value="CNH_dom"/>
</dbReference>
<dbReference type="InterPro" id="IPR011993">
    <property type="entry name" value="PH-like_dom_sf"/>
</dbReference>
<evidence type="ECO:0000256" key="6">
    <source>
        <dbReference type="SAM" id="MobiDB-lite"/>
    </source>
</evidence>
<dbReference type="PANTHER" id="PTHR22988">
    <property type="entry name" value="MYOTONIC DYSTROPHY S/T KINASE-RELATED"/>
    <property type="match status" value="1"/>
</dbReference>
<keyword evidence="11" id="KW-0808">Transferase</keyword>
<feature type="domain" description="CNH" evidence="10">
    <location>
        <begin position="480"/>
        <end position="756"/>
    </location>
</feature>
<keyword evidence="2" id="KW-0479">Metal-binding</keyword>
<evidence type="ECO:0000256" key="1">
    <source>
        <dbReference type="ARBA" id="ARBA00022553"/>
    </source>
</evidence>
<evidence type="ECO:0000256" key="2">
    <source>
        <dbReference type="ARBA" id="ARBA00022723"/>
    </source>
</evidence>
<dbReference type="CDD" id="cd20809">
    <property type="entry name" value="C1_MRCK"/>
    <property type="match status" value="1"/>
</dbReference>
<dbReference type="PROSITE" id="PS00479">
    <property type="entry name" value="ZF_DAG_PE_1"/>
    <property type="match status" value="1"/>
</dbReference>
<feature type="compositionally biased region" description="Basic and acidic residues" evidence="6">
    <location>
        <begin position="30"/>
        <end position="45"/>
    </location>
</feature>
<dbReference type="PROSITE" id="PS50108">
    <property type="entry name" value="CRIB"/>
    <property type="match status" value="1"/>
</dbReference>
<evidence type="ECO:0000313" key="11">
    <source>
        <dbReference type="EMBL" id="CAI8013829.1"/>
    </source>
</evidence>
<feature type="domain" description="PH" evidence="7">
    <location>
        <begin position="335"/>
        <end position="453"/>
    </location>
</feature>
<evidence type="ECO:0000259" key="10">
    <source>
        <dbReference type="PROSITE" id="PS50219"/>
    </source>
</evidence>
<dbReference type="PROSITE" id="PS50081">
    <property type="entry name" value="ZF_DAG_PE_2"/>
    <property type="match status" value="1"/>
</dbReference>
<dbReference type="GO" id="GO:0046872">
    <property type="term" value="F:metal ion binding"/>
    <property type="evidence" value="ECO:0007669"/>
    <property type="project" value="UniProtKB-KW"/>
</dbReference>
<dbReference type="Gene3D" id="3.30.60.20">
    <property type="match status" value="1"/>
</dbReference>
<comment type="catalytic activity">
    <reaction evidence="4">
        <text>L-threonyl-[protein] + ATP = O-phospho-L-threonyl-[protein] + ADP + H(+)</text>
        <dbReference type="Rhea" id="RHEA:46608"/>
        <dbReference type="Rhea" id="RHEA-COMP:11060"/>
        <dbReference type="Rhea" id="RHEA-COMP:11605"/>
        <dbReference type="ChEBI" id="CHEBI:15378"/>
        <dbReference type="ChEBI" id="CHEBI:30013"/>
        <dbReference type="ChEBI" id="CHEBI:30616"/>
        <dbReference type="ChEBI" id="CHEBI:61977"/>
        <dbReference type="ChEBI" id="CHEBI:456216"/>
        <dbReference type="EC" id="2.7.11.1"/>
    </reaction>
</comment>
<evidence type="ECO:0000259" key="9">
    <source>
        <dbReference type="PROSITE" id="PS50108"/>
    </source>
</evidence>
<dbReference type="SMART" id="SM00233">
    <property type="entry name" value="PH"/>
    <property type="match status" value="1"/>
</dbReference>
<dbReference type="InterPro" id="IPR057529">
    <property type="entry name" value="MRCK/ROCK_PH"/>
</dbReference>
<protein>
    <submittedName>
        <fullName evidence="11">Serine/threonine-protein kinase MRCK alpha</fullName>
    </submittedName>
</protein>
<dbReference type="Pfam" id="PF00130">
    <property type="entry name" value="C1_1"/>
    <property type="match status" value="1"/>
</dbReference>
<dbReference type="InterPro" id="IPR050839">
    <property type="entry name" value="Rho-assoc_Ser/Thr_Kinase"/>
</dbReference>
<dbReference type="Pfam" id="PF25346">
    <property type="entry name" value="PH_MRCK"/>
    <property type="match status" value="1"/>
</dbReference>
<dbReference type="EMBL" id="CASHTH010001296">
    <property type="protein sequence ID" value="CAI8013829.1"/>
    <property type="molecule type" value="Genomic_DNA"/>
</dbReference>
<feature type="domain" description="Phorbol-ester/DAG-type" evidence="8">
    <location>
        <begin position="265"/>
        <end position="315"/>
    </location>
</feature>
<comment type="caution">
    <text evidence="11">The sequence shown here is derived from an EMBL/GenBank/DDBJ whole genome shotgun (WGS) entry which is preliminary data.</text>
</comment>
<keyword evidence="12" id="KW-1185">Reference proteome</keyword>
<dbReference type="GO" id="GO:0005737">
    <property type="term" value="C:cytoplasm"/>
    <property type="evidence" value="ECO:0007669"/>
    <property type="project" value="TreeGrafter"/>
</dbReference>
<feature type="region of interest" description="Disordered" evidence="6">
    <location>
        <begin position="1"/>
        <end position="45"/>
    </location>
</feature>
<feature type="compositionally biased region" description="Polar residues" evidence="6">
    <location>
        <begin position="234"/>
        <end position="253"/>
    </location>
</feature>
<dbReference type="GO" id="GO:0031032">
    <property type="term" value="P:actomyosin structure organization"/>
    <property type="evidence" value="ECO:0007669"/>
    <property type="project" value="TreeGrafter"/>
</dbReference>
<feature type="compositionally biased region" description="Polar residues" evidence="6">
    <location>
        <begin position="1"/>
        <end position="11"/>
    </location>
</feature>
<feature type="compositionally biased region" description="Basic and acidic residues" evidence="6">
    <location>
        <begin position="786"/>
        <end position="802"/>
    </location>
</feature>
<dbReference type="PROSITE" id="PS50219">
    <property type="entry name" value="CNH"/>
    <property type="match status" value="1"/>
</dbReference>
<feature type="region of interest" description="Disordered" evidence="6">
    <location>
        <begin position="213"/>
        <end position="266"/>
    </location>
</feature>
<dbReference type="InterPro" id="IPR001849">
    <property type="entry name" value="PH_domain"/>
</dbReference>
<evidence type="ECO:0000259" key="8">
    <source>
        <dbReference type="PROSITE" id="PS50081"/>
    </source>
</evidence>
<dbReference type="GO" id="GO:0005856">
    <property type="term" value="C:cytoskeleton"/>
    <property type="evidence" value="ECO:0007669"/>
    <property type="project" value="TreeGrafter"/>
</dbReference>
<dbReference type="Gene3D" id="2.30.29.30">
    <property type="entry name" value="Pleckstrin-homology domain (PH domain)/Phosphotyrosine-binding domain (PTB)"/>
    <property type="match status" value="1"/>
</dbReference>
<dbReference type="InterPro" id="IPR002219">
    <property type="entry name" value="PKC_DAG/PE"/>
</dbReference>
<comment type="catalytic activity">
    <reaction evidence="5">
        <text>L-seryl-[protein] + ATP = O-phospho-L-seryl-[protein] + ADP + H(+)</text>
        <dbReference type="Rhea" id="RHEA:17989"/>
        <dbReference type="Rhea" id="RHEA-COMP:9863"/>
        <dbReference type="Rhea" id="RHEA-COMP:11604"/>
        <dbReference type="ChEBI" id="CHEBI:15378"/>
        <dbReference type="ChEBI" id="CHEBI:29999"/>
        <dbReference type="ChEBI" id="CHEBI:30616"/>
        <dbReference type="ChEBI" id="CHEBI:83421"/>
        <dbReference type="ChEBI" id="CHEBI:456216"/>
        <dbReference type="EC" id="2.7.11.1"/>
    </reaction>
</comment>
<dbReference type="Pfam" id="PF00780">
    <property type="entry name" value="CNH"/>
    <property type="match status" value="1"/>
</dbReference>
<dbReference type="SMART" id="SM00036">
    <property type="entry name" value="CNH"/>
    <property type="match status" value="1"/>
</dbReference>
<dbReference type="PROSITE" id="PS50003">
    <property type="entry name" value="PH_DOMAIN"/>
    <property type="match status" value="1"/>
</dbReference>
<feature type="domain" description="CRIB" evidence="9">
    <location>
        <begin position="813"/>
        <end position="826"/>
    </location>
</feature>
<keyword evidence="3" id="KW-0862">Zinc</keyword>